<dbReference type="InterPro" id="IPR019752">
    <property type="entry name" value="Pyrv/ketoisovalerate_OxRed_cat"/>
</dbReference>
<dbReference type="InterPro" id="IPR009014">
    <property type="entry name" value="Transketo_C/PFOR_II"/>
</dbReference>
<dbReference type="PANTHER" id="PTHR32154">
    <property type="entry name" value="PYRUVATE-FLAVODOXIN OXIDOREDUCTASE-RELATED"/>
    <property type="match status" value="1"/>
</dbReference>
<organism evidence="8 9">
    <name type="scientific">Zestosphaera tikiterensis</name>
    <dbReference type="NCBI Taxonomy" id="1973259"/>
    <lineage>
        <taxon>Archaea</taxon>
        <taxon>Thermoproteota</taxon>
        <taxon>Thermoprotei</taxon>
        <taxon>Desulfurococcales</taxon>
        <taxon>Desulfurococcaceae</taxon>
        <taxon>Zestosphaera</taxon>
    </lineage>
</organism>
<sequence length="636" mass="70161">MLEEISFIVGGPQGSGIETSAVVLTYAFARAGYGVLVDREYFSNIKGRHSYALFRVSSKRVPKALKYLTNMLVALDAETVFTHYKSLKDGGILVYDVGISLKKFDAIPSIEDELRSRLAKEFKDLGLDGTVESLANYLRSRKNVFVVGLDYSKVIEEFSKEASLKPHQASMYLSSIPTAAVTTLTGLRESALSFAYMRRFNDPKVVEENIKLSKVVANRVRRVYDFPPLLKNSEIGFNEVLVVSGNDVVAMGKVVGGLRYQAYYPITPAADESFTLETYSRFKVGDEYATVVVLQTEDEIAAITSAIGAALAGVRAATATSGPGFSLMVEGLGWAGMNEVPVVITYYQRGGPSTGLPTRGSQTDLLFTLFASHGEFPRIVIASGDHEEAFKDSIEIMNLTEKYQVPGIHLLDKFLANSLMTLTPPELSELRVDRGVVTEGGDNYLRFDMSKGPVSPRAFLGSNVIMYYTGDEHNEVGHISEDPINRINMYTKRMVKLELMSKEIPEDFLVRLYGDLDADVLLIGWGYVKGVALEVMDELSRGGDISCAYLHLRGFSPFPSRFVAEVLKAFEGKNVVALEHSYLAQLSKVIAMNTGFMIRKEIVKFTGRPMLVDEVLQALIKIVEGVSNREVLSLGE</sequence>
<reference evidence="8 9" key="1">
    <citation type="journal article" date="2018" name="Syst. Appl. Microbiol.">
        <title>A new symbiotic nanoarchaeote (Candidatus Nanoclepta minutus) and its host (Zestosphaera tikiterensis gen. nov., sp. nov.) from a New Zealand hot spring.</title>
        <authorList>
            <person name="St John E."/>
            <person name="Liu Y."/>
            <person name="Podar M."/>
            <person name="Stott M.B."/>
            <person name="Meneghin J."/>
            <person name="Chen Z."/>
            <person name="Lagutin K."/>
            <person name="Mitchell K."/>
            <person name="Reysenbach A.L."/>
        </authorList>
    </citation>
    <scope>NUCLEOTIDE SEQUENCE [LARGE SCALE GENOMIC DNA]</scope>
    <source>
        <strain evidence="8">NZ3</strain>
    </source>
</reference>
<gene>
    <name evidence="8" type="ORF">B7O98_04195</name>
</gene>
<dbReference type="InterPro" id="IPR002880">
    <property type="entry name" value="Pyrv_Fd/Flavodoxin_OxRdtase_N"/>
</dbReference>
<proteinExistence type="predicted"/>
<evidence type="ECO:0000256" key="1">
    <source>
        <dbReference type="ARBA" id="ARBA00011631"/>
    </source>
</evidence>
<comment type="caution">
    <text evidence="8">The sequence shown here is derived from an EMBL/GenBank/DDBJ whole genome shotgun (WGS) entry which is preliminary data.</text>
</comment>
<dbReference type="NCBIfam" id="NF041170">
    <property type="entry name" value="Oxoac_fdxalpha_Archa"/>
    <property type="match status" value="1"/>
</dbReference>
<evidence type="ECO:0000313" key="9">
    <source>
        <dbReference type="Proteomes" id="UP000244093"/>
    </source>
</evidence>
<evidence type="ECO:0000256" key="2">
    <source>
        <dbReference type="ARBA" id="ARBA00012691"/>
    </source>
</evidence>
<dbReference type="EMBL" id="NBVN01000002">
    <property type="protein sequence ID" value="PUA33622.1"/>
    <property type="molecule type" value="Genomic_DNA"/>
</dbReference>
<keyword evidence="4" id="KW-0670">Pyruvate</keyword>
<dbReference type="NCBIfam" id="TIGR03710">
    <property type="entry name" value="OAFO_sf"/>
    <property type="match status" value="1"/>
</dbReference>
<dbReference type="Gene3D" id="3.40.920.10">
    <property type="entry name" value="Pyruvate-ferredoxin oxidoreductase, PFOR, domain III"/>
    <property type="match status" value="1"/>
</dbReference>
<dbReference type="Gene3D" id="3.40.50.970">
    <property type="match status" value="1"/>
</dbReference>
<feature type="domain" description="Pyruvate flavodoxin/ferredoxin oxidoreductase pyrimidine binding" evidence="7">
    <location>
        <begin position="255"/>
        <end position="489"/>
    </location>
</feature>
<dbReference type="InterPro" id="IPR022367">
    <property type="entry name" value="2-oxoacid/accept_OxRdtase_asu"/>
</dbReference>
<dbReference type="Pfam" id="PF01855">
    <property type="entry name" value="POR_N"/>
    <property type="match status" value="1"/>
</dbReference>
<dbReference type="Gene3D" id="3.40.50.920">
    <property type="match status" value="1"/>
</dbReference>
<dbReference type="PANTHER" id="PTHR32154:SF16">
    <property type="entry name" value="PYRUVATE FLAVODOXIN_FERREDOXIN OXIDOREDUCTASE DOMAIN PROTEIN"/>
    <property type="match status" value="1"/>
</dbReference>
<dbReference type="GO" id="GO:0018491">
    <property type="term" value="F:2-oxobutyrate synthase activity"/>
    <property type="evidence" value="ECO:0007669"/>
    <property type="project" value="UniProtKB-ARBA"/>
</dbReference>
<keyword evidence="3" id="KW-0560">Oxidoreductase</keyword>
<dbReference type="SUPFAM" id="SSF53323">
    <property type="entry name" value="Pyruvate-ferredoxin oxidoreductase, PFOR, domain III"/>
    <property type="match status" value="1"/>
</dbReference>
<dbReference type="InterPro" id="IPR053400">
    <property type="entry name" value="2-oxoacid_Fdx_oxidoreductase"/>
</dbReference>
<evidence type="ECO:0000256" key="4">
    <source>
        <dbReference type="ARBA" id="ARBA00023317"/>
    </source>
</evidence>
<evidence type="ECO:0000259" key="6">
    <source>
        <dbReference type="Pfam" id="PF01558"/>
    </source>
</evidence>
<dbReference type="AlphaFoldDB" id="A0A2R7Y9U0"/>
<dbReference type="SUPFAM" id="SSF52922">
    <property type="entry name" value="TK C-terminal domain-like"/>
    <property type="match status" value="1"/>
</dbReference>
<dbReference type="GO" id="GO:0019164">
    <property type="term" value="F:pyruvate synthase activity"/>
    <property type="evidence" value="ECO:0007669"/>
    <property type="project" value="UniProtKB-ARBA"/>
</dbReference>
<dbReference type="InterPro" id="IPR002869">
    <property type="entry name" value="Pyrv_flavodox_OxRed_cen"/>
</dbReference>
<evidence type="ECO:0000259" key="7">
    <source>
        <dbReference type="Pfam" id="PF01855"/>
    </source>
</evidence>
<dbReference type="InterPro" id="IPR029061">
    <property type="entry name" value="THDP-binding"/>
</dbReference>
<dbReference type="InterPro" id="IPR050722">
    <property type="entry name" value="Pyruvate:ferred/Flavod_OxRd"/>
</dbReference>
<feature type="domain" description="Pyruvate/ketoisovalerate oxidoreductase catalytic" evidence="6">
    <location>
        <begin position="14"/>
        <end position="211"/>
    </location>
</feature>
<accession>A0A2R7Y9U0</accession>
<dbReference type="GO" id="GO:0006979">
    <property type="term" value="P:response to oxidative stress"/>
    <property type="evidence" value="ECO:0007669"/>
    <property type="project" value="TreeGrafter"/>
</dbReference>
<comment type="subunit">
    <text evidence="1">Heterodimer composed of an alpha and a beta subunit.</text>
</comment>
<evidence type="ECO:0000256" key="5">
    <source>
        <dbReference type="ARBA" id="ARBA00048893"/>
    </source>
</evidence>
<comment type="catalytic activity">
    <reaction evidence="5">
        <text>a 2-oxocarboxylate + 2 oxidized [2Fe-2S]-[ferredoxin] + CoA = an acyl-CoA + 2 reduced [2Fe-2S]-[ferredoxin] + CO2 + H(+)</text>
        <dbReference type="Rhea" id="RHEA:42316"/>
        <dbReference type="Rhea" id="RHEA-COMP:10000"/>
        <dbReference type="Rhea" id="RHEA-COMP:10001"/>
        <dbReference type="ChEBI" id="CHEBI:15378"/>
        <dbReference type="ChEBI" id="CHEBI:16526"/>
        <dbReference type="ChEBI" id="CHEBI:33737"/>
        <dbReference type="ChEBI" id="CHEBI:33738"/>
        <dbReference type="ChEBI" id="CHEBI:35179"/>
        <dbReference type="ChEBI" id="CHEBI:57287"/>
        <dbReference type="ChEBI" id="CHEBI:58342"/>
        <dbReference type="EC" id="1.2.7.11"/>
    </reaction>
</comment>
<protein>
    <recommendedName>
        <fullName evidence="2">2-oxoacid oxidoreductase (ferredoxin)</fullName>
        <ecNumber evidence="2">1.2.7.11</ecNumber>
    </recommendedName>
</protein>
<dbReference type="EC" id="1.2.7.11" evidence="2"/>
<name>A0A2R7Y9U0_9CREN</name>
<evidence type="ECO:0000256" key="3">
    <source>
        <dbReference type="ARBA" id="ARBA00023002"/>
    </source>
</evidence>
<dbReference type="Pfam" id="PF01558">
    <property type="entry name" value="POR"/>
    <property type="match status" value="1"/>
</dbReference>
<dbReference type="CDD" id="cd07034">
    <property type="entry name" value="TPP_PYR_PFOR_IOR-alpha_like"/>
    <property type="match status" value="1"/>
</dbReference>
<dbReference type="Proteomes" id="UP000244093">
    <property type="component" value="Unassembled WGS sequence"/>
</dbReference>
<evidence type="ECO:0000313" key="8">
    <source>
        <dbReference type="EMBL" id="PUA33622.1"/>
    </source>
</evidence>
<dbReference type="FunFam" id="3.40.50.970:FF:000022">
    <property type="entry name" value="2-oxoglutarate ferredoxin oxidoreductase alpha subunit"/>
    <property type="match status" value="1"/>
</dbReference>
<dbReference type="SUPFAM" id="SSF52518">
    <property type="entry name" value="Thiamin diphosphate-binding fold (THDP-binding)"/>
    <property type="match status" value="1"/>
</dbReference>